<dbReference type="Proteomes" id="UP001207468">
    <property type="component" value="Unassembled WGS sequence"/>
</dbReference>
<keyword evidence="2" id="KW-1185">Reference proteome</keyword>
<sequence>MVQVRNKICLIVHDGWGIAPEKGLKGNAIEAGTTTNMDLIAKEHAYRTLAAHGLAVGLSDGLMGNSEVGHLNIGAGRIVWQDIVRIDVAIKKRQFHKNDVILESFKHAKDTNGRLHLLGLISDGGVHSHNTHLHALLETAKEVGVPHVYIHFFGDGRDTAPRSAAGYARDLRDFIEKVGIGEVATIVGRYYAMDRDKRWDRIKTAVDGLVHGQGEAAEGSDYVKAIEARYDQDETDEFLKPIIVNGDSGRIKDGDTLFLFNYRSDRMREISTVLGRLDKPVDVDIPNDLHITTMSRYNAEFPFPVAYPPQVMANVLGDWLSKHGIKQAHIAGLSYASPCLLSLQTEKYAHVTFFFNGGVEKQFEGEERHMIDSPKVATYDKLPKMSVQGVADKVAEVVRAGQHEFVMCNFAPPDMVGHTGIFDAAVEAITHTDAAVGTVYEACQQAGFILVVTADHGNAEQMVNLATGAPHTAHSTNKVPFIIAGPKNSKRALMFTDDEVRKEDEEEGALCDVAPTVLALFGLEQPKEMSGRSLLAE</sequence>
<organism evidence="1 2">
    <name type="scientific">Russula earlei</name>
    <dbReference type="NCBI Taxonomy" id="71964"/>
    <lineage>
        <taxon>Eukaryota</taxon>
        <taxon>Fungi</taxon>
        <taxon>Dikarya</taxon>
        <taxon>Basidiomycota</taxon>
        <taxon>Agaricomycotina</taxon>
        <taxon>Agaricomycetes</taxon>
        <taxon>Russulales</taxon>
        <taxon>Russulaceae</taxon>
        <taxon>Russula</taxon>
    </lineage>
</organism>
<accession>A0ACC0UGE5</accession>
<evidence type="ECO:0000313" key="2">
    <source>
        <dbReference type="Proteomes" id="UP001207468"/>
    </source>
</evidence>
<reference evidence="1" key="1">
    <citation type="submission" date="2021-03" db="EMBL/GenBank/DDBJ databases">
        <title>Evolutionary priming and transition to the ectomycorrhizal habit in an iconic lineage of mushroom-forming fungi: is preadaptation a requirement?</title>
        <authorList>
            <consortium name="DOE Joint Genome Institute"/>
            <person name="Looney B.P."/>
            <person name="Miyauchi S."/>
            <person name="Morin E."/>
            <person name="Drula E."/>
            <person name="Courty P.E."/>
            <person name="Chicoki N."/>
            <person name="Fauchery L."/>
            <person name="Kohler A."/>
            <person name="Kuo A."/>
            <person name="LaButti K."/>
            <person name="Pangilinan J."/>
            <person name="Lipzen A."/>
            <person name="Riley R."/>
            <person name="Andreopoulos W."/>
            <person name="He G."/>
            <person name="Johnson J."/>
            <person name="Barry K.W."/>
            <person name="Grigoriev I.V."/>
            <person name="Nagy L."/>
            <person name="Hibbett D."/>
            <person name="Henrissat B."/>
            <person name="Matheny P.B."/>
            <person name="Labbe J."/>
            <person name="Martin A.F."/>
        </authorList>
    </citation>
    <scope>NUCLEOTIDE SEQUENCE</scope>
    <source>
        <strain evidence="1">BPL698</strain>
    </source>
</reference>
<protein>
    <submittedName>
        <fullName evidence="1">Phosphoglycerate mutase</fullName>
    </submittedName>
</protein>
<gene>
    <name evidence="1" type="ORF">F5148DRAFT_1274620</name>
</gene>
<proteinExistence type="predicted"/>
<name>A0ACC0UGE5_9AGAM</name>
<dbReference type="EMBL" id="JAGFNK010000034">
    <property type="protein sequence ID" value="KAI9510798.1"/>
    <property type="molecule type" value="Genomic_DNA"/>
</dbReference>
<comment type="caution">
    <text evidence="1">The sequence shown here is derived from an EMBL/GenBank/DDBJ whole genome shotgun (WGS) entry which is preliminary data.</text>
</comment>
<evidence type="ECO:0000313" key="1">
    <source>
        <dbReference type="EMBL" id="KAI9510798.1"/>
    </source>
</evidence>